<comment type="subcellular location">
    <subcellularLocation>
        <location evidence="1 9">Cell inner membrane</location>
        <topology evidence="1 9">Single-pass membrane protein</topology>
    </subcellularLocation>
</comment>
<keyword evidence="6 9" id="KW-0812">Transmembrane</keyword>
<evidence type="ECO:0000256" key="6">
    <source>
        <dbReference type="ARBA" id="ARBA00022692"/>
    </source>
</evidence>
<accession>A0ABU0ID63</accession>
<feature type="domain" description="AprE-like long alpha-helical hairpin" evidence="11">
    <location>
        <begin position="114"/>
        <end position="290"/>
    </location>
</feature>
<keyword evidence="4 9" id="KW-1003">Cell membrane</keyword>
<reference evidence="13 14" key="1">
    <citation type="submission" date="2023-07" db="EMBL/GenBank/DDBJ databases">
        <title>Genomic Encyclopedia of Type Strains, Phase IV (KMG-IV): sequencing the most valuable type-strain genomes for metagenomic binning, comparative biology and taxonomic classification.</title>
        <authorList>
            <person name="Goeker M."/>
        </authorList>
    </citation>
    <scope>NUCLEOTIDE SEQUENCE [LARGE SCALE GENOMIC DNA]</scope>
    <source>
        <strain evidence="13 14">DSM 100301</strain>
    </source>
</reference>
<dbReference type="EMBL" id="JAUSWH010000007">
    <property type="protein sequence ID" value="MDQ0456182.1"/>
    <property type="molecule type" value="Genomic_DNA"/>
</dbReference>
<dbReference type="SUPFAM" id="SSF111369">
    <property type="entry name" value="HlyD-like secretion proteins"/>
    <property type="match status" value="1"/>
</dbReference>
<keyword evidence="7 9" id="KW-1133">Transmembrane helix</keyword>
<evidence type="ECO:0000259" key="11">
    <source>
        <dbReference type="Pfam" id="PF25994"/>
    </source>
</evidence>
<evidence type="ECO:0000313" key="13">
    <source>
        <dbReference type="EMBL" id="MDQ0456182.1"/>
    </source>
</evidence>
<evidence type="ECO:0000256" key="1">
    <source>
        <dbReference type="ARBA" id="ARBA00004377"/>
    </source>
</evidence>
<keyword evidence="3 9" id="KW-0813">Transport</keyword>
<keyword evidence="8 9" id="KW-0472">Membrane</keyword>
<dbReference type="Gene3D" id="1.10.287.470">
    <property type="entry name" value="Helix hairpin bin"/>
    <property type="match status" value="1"/>
</dbReference>
<feature type="domain" description="AprE-like beta-barrel" evidence="12">
    <location>
        <begin position="334"/>
        <end position="431"/>
    </location>
</feature>
<evidence type="ECO:0000259" key="12">
    <source>
        <dbReference type="Pfam" id="PF26002"/>
    </source>
</evidence>
<comment type="caution">
    <text evidence="13">The sequence shown here is derived from an EMBL/GenBank/DDBJ whole genome shotgun (WGS) entry which is preliminary data.</text>
</comment>
<keyword evidence="10" id="KW-0175">Coiled coil</keyword>
<feature type="transmembrane region" description="Helical" evidence="9">
    <location>
        <begin position="40"/>
        <end position="61"/>
    </location>
</feature>
<dbReference type="NCBIfam" id="TIGR01843">
    <property type="entry name" value="type_I_hlyD"/>
    <property type="match status" value="1"/>
</dbReference>
<feature type="coiled-coil region" evidence="10">
    <location>
        <begin position="163"/>
        <end position="197"/>
    </location>
</feature>
<evidence type="ECO:0000256" key="10">
    <source>
        <dbReference type="SAM" id="Coils"/>
    </source>
</evidence>
<dbReference type="Pfam" id="PF26002">
    <property type="entry name" value="Beta-barrel_AprE"/>
    <property type="match status" value="1"/>
</dbReference>
<comment type="similarity">
    <text evidence="2 9">Belongs to the membrane fusion protein (MFP) (TC 8.A.1) family.</text>
</comment>
<dbReference type="PANTHER" id="PTHR30386:SF26">
    <property type="entry name" value="TRANSPORT PROTEIN COMB"/>
    <property type="match status" value="1"/>
</dbReference>
<name>A0ABU0ID63_9HYPH</name>
<dbReference type="Pfam" id="PF25994">
    <property type="entry name" value="HH_AprE"/>
    <property type="match status" value="1"/>
</dbReference>
<dbReference type="InterPro" id="IPR010129">
    <property type="entry name" value="T1SS_HlyD"/>
</dbReference>
<evidence type="ECO:0000256" key="3">
    <source>
        <dbReference type="ARBA" id="ARBA00022448"/>
    </source>
</evidence>
<proteinExistence type="inferred from homology"/>
<keyword evidence="5 9" id="KW-0997">Cell inner membrane</keyword>
<feature type="coiled-coil region" evidence="10">
    <location>
        <begin position="236"/>
        <end position="299"/>
    </location>
</feature>
<dbReference type="RefSeq" id="WP_307158380.1">
    <property type="nucleotide sequence ID" value="NZ_JAUSWH010000007.1"/>
</dbReference>
<dbReference type="Gene3D" id="2.40.30.170">
    <property type="match status" value="1"/>
</dbReference>
<evidence type="ECO:0000256" key="4">
    <source>
        <dbReference type="ARBA" id="ARBA00022475"/>
    </source>
</evidence>
<dbReference type="InterPro" id="IPR050739">
    <property type="entry name" value="MFP"/>
</dbReference>
<dbReference type="PANTHER" id="PTHR30386">
    <property type="entry name" value="MEMBRANE FUSION SUBUNIT OF EMRAB-TOLC MULTIDRUG EFFLUX PUMP"/>
    <property type="match status" value="1"/>
</dbReference>
<dbReference type="InterPro" id="IPR058781">
    <property type="entry name" value="HH_AprE-like"/>
</dbReference>
<evidence type="ECO:0000313" key="14">
    <source>
        <dbReference type="Proteomes" id="UP001235269"/>
    </source>
</evidence>
<organism evidence="13 14">
    <name type="scientific">Rhizobium paknamense</name>
    <dbReference type="NCBI Taxonomy" id="1206817"/>
    <lineage>
        <taxon>Bacteria</taxon>
        <taxon>Pseudomonadati</taxon>
        <taxon>Pseudomonadota</taxon>
        <taxon>Alphaproteobacteria</taxon>
        <taxon>Hyphomicrobiales</taxon>
        <taxon>Rhizobiaceae</taxon>
        <taxon>Rhizobium/Agrobacterium group</taxon>
        <taxon>Rhizobium</taxon>
    </lineage>
</organism>
<gene>
    <name evidence="13" type="ORF">QO005_002523</name>
</gene>
<dbReference type="PRINTS" id="PR01490">
    <property type="entry name" value="RTXTOXIND"/>
</dbReference>
<dbReference type="Gene3D" id="2.40.50.100">
    <property type="match status" value="1"/>
</dbReference>
<keyword evidence="14" id="KW-1185">Reference proteome</keyword>
<evidence type="ECO:0000256" key="7">
    <source>
        <dbReference type="ARBA" id="ARBA00022989"/>
    </source>
</evidence>
<dbReference type="InterPro" id="IPR058982">
    <property type="entry name" value="Beta-barrel_AprE"/>
</dbReference>
<protein>
    <recommendedName>
        <fullName evidence="9">Membrane fusion protein (MFP) family protein</fullName>
    </recommendedName>
</protein>
<sequence length="455" mass="49959">MTKTLTLSPDEHRFAVRTTAEFLSESAAILNRAPPRSARLTIAAVAALIASAIAISVLMPVERVVTAKGRIASESPHIVVQPIETSIVREILVREGQEVKAGQLLATLDPTFSQADQTSVSRQVASLSAEVERLKAEIDGRDYQAKPGDSFGLLQRRFFEARRSQHEASMASYKAKIASLETTRAQLQSELDVNRERLKLSEESEAMKGALVQQKFASRADALKARDWTLEVTGTMRELEGKLTASDHEIQSVQAQMEDQAQQWRSDAMAQLVKQQVQLNAANEELNKADKRHDLIELKAPEDAVVLQIGEISIGSVAQTAQKMFTLVPKSARLEVEAEISTQDQGFLKVGQPVEIKLDAWPYGRYGGLKGEVRAISGDSLTVSRKTDDNTRSDSRSIYIAKITITDPRLKVTPADFRLIPGMTLTTDIVVGDQTVAAYLFDRAIPAVGEGLREP</sequence>
<evidence type="ECO:0000256" key="9">
    <source>
        <dbReference type="RuleBase" id="RU365093"/>
    </source>
</evidence>
<evidence type="ECO:0000256" key="5">
    <source>
        <dbReference type="ARBA" id="ARBA00022519"/>
    </source>
</evidence>
<dbReference type="Proteomes" id="UP001235269">
    <property type="component" value="Unassembled WGS sequence"/>
</dbReference>
<evidence type="ECO:0000256" key="2">
    <source>
        <dbReference type="ARBA" id="ARBA00009477"/>
    </source>
</evidence>
<evidence type="ECO:0000256" key="8">
    <source>
        <dbReference type="ARBA" id="ARBA00023136"/>
    </source>
</evidence>